<dbReference type="VEuPathDB" id="TriTrypDB:TEOVI_000391700"/>
<feature type="compositionally biased region" description="Polar residues" evidence="1">
    <location>
        <begin position="216"/>
        <end position="233"/>
    </location>
</feature>
<feature type="region of interest" description="Disordered" evidence="1">
    <location>
        <begin position="373"/>
        <end position="392"/>
    </location>
</feature>
<sequence length="455" mass="49301">MEAAAERCFQEGDLKGAACLYANLMVLYPQYTKMARMCRVLSNPLDVPLPYRYADVVEALLDPCVTYQTLFGTDAPPSVVRKAFQGWTLLVHPDKNPYPKAADAFNRLVAFKAAAMGTVDEGPPNAGGVNSKSSCRGNVRNRQRCTKRHGSANRANQSNQHSQLGDEIDMSLYELKKVQVTLKSLKRKNVDDSELPPLSAFLRPGGGARSRGGVDHSNNTKGSVPTPETQEGGSASLDESIPTSPRSCTADTACEPGLSQTIEAQLRSSEGATDAPYVLSELTPQQNEVVRGGKGLEGENTEEPLGLPTAGGHMQQYATNRNVGEVDNGSRVSLEADDSVQGPAKGIQNPDALPRRRGKHVDRLEGTCTGEFTQQSNQNSTCDTSSSEGLHSTTFNEDVPLVELAKLGIRELFDGIQKKINRDPIRLNCDLSFATYIRDKQKEVNEASVQSNDET</sequence>
<reference evidence="2" key="1">
    <citation type="submission" date="2016-09" db="EMBL/GenBank/DDBJ databases">
        <authorList>
            <person name="Hebert L."/>
            <person name="Moumen B."/>
        </authorList>
    </citation>
    <scope>NUCLEOTIDE SEQUENCE [LARGE SCALE GENOMIC DNA]</scope>
    <source>
        <strain evidence="2">OVI</strain>
    </source>
</reference>
<dbReference type="AlphaFoldDB" id="A0A1G4IIS6"/>
<accession>A0A1G4IIS6</accession>
<comment type="caution">
    <text evidence="2">The sequence shown here is derived from an EMBL/GenBank/DDBJ whole genome shotgun (WGS) entry which is preliminary data.</text>
</comment>
<evidence type="ECO:0000313" key="2">
    <source>
        <dbReference type="EMBL" id="SCU72341.1"/>
    </source>
</evidence>
<proteinExistence type="predicted"/>
<organism evidence="2 3">
    <name type="scientific">Trypanosoma equiperdum</name>
    <dbReference type="NCBI Taxonomy" id="5694"/>
    <lineage>
        <taxon>Eukaryota</taxon>
        <taxon>Discoba</taxon>
        <taxon>Euglenozoa</taxon>
        <taxon>Kinetoplastea</taxon>
        <taxon>Metakinetoplastina</taxon>
        <taxon>Trypanosomatida</taxon>
        <taxon>Trypanosomatidae</taxon>
        <taxon>Trypanosoma</taxon>
    </lineage>
</organism>
<feature type="compositionally biased region" description="Polar residues" evidence="1">
    <location>
        <begin position="153"/>
        <end position="163"/>
    </location>
</feature>
<protein>
    <recommendedName>
        <fullName evidence="4">DnaJ domain containing protein</fullName>
    </recommendedName>
</protein>
<name>A0A1G4IIS6_TRYEQ</name>
<feature type="compositionally biased region" description="Polar residues" evidence="1">
    <location>
        <begin position="241"/>
        <end position="250"/>
    </location>
</feature>
<feature type="compositionally biased region" description="Basic residues" evidence="1">
    <location>
        <begin position="139"/>
        <end position="151"/>
    </location>
</feature>
<dbReference type="Proteomes" id="UP000195570">
    <property type="component" value="Unassembled WGS sequence"/>
</dbReference>
<evidence type="ECO:0008006" key="4">
    <source>
        <dbReference type="Google" id="ProtNLM"/>
    </source>
</evidence>
<dbReference type="GeneID" id="92377857"/>
<gene>
    <name evidence="2" type="ORF">TEOVI_000391700</name>
</gene>
<evidence type="ECO:0000313" key="3">
    <source>
        <dbReference type="Proteomes" id="UP000195570"/>
    </source>
</evidence>
<dbReference type="RefSeq" id="XP_067082850.1">
    <property type="nucleotide sequence ID" value="XM_067226749.1"/>
</dbReference>
<dbReference type="EMBL" id="CZPT02001851">
    <property type="protein sequence ID" value="SCU72341.1"/>
    <property type="molecule type" value="Genomic_DNA"/>
</dbReference>
<evidence type="ECO:0000256" key="1">
    <source>
        <dbReference type="SAM" id="MobiDB-lite"/>
    </source>
</evidence>
<keyword evidence="3" id="KW-1185">Reference proteome</keyword>
<feature type="region of interest" description="Disordered" evidence="1">
    <location>
        <begin position="120"/>
        <end position="164"/>
    </location>
</feature>
<feature type="region of interest" description="Disordered" evidence="1">
    <location>
        <begin position="192"/>
        <end position="253"/>
    </location>
</feature>